<keyword evidence="1" id="KW-0732">Signal</keyword>
<keyword evidence="3" id="KW-0812">Transmembrane</keyword>
<evidence type="ECO:0000313" key="5">
    <source>
        <dbReference type="Proteomes" id="UP000005615"/>
    </source>
</evidence>
<dbReference type="STRING" id="2518989.IMCC3088_614"/>
<feature type="transmembrane region" description="Helical" evidence="3">
    <location>
        <begin position="136"/>
        <end position="157"/>
    </location>
</feature>
<sequence length="167" mass="19065">MQLSEDNEFAEVTTQNGTQGWIRTQYLMDQPPARTVLESMQGSQAELKTRMQNLQSDVDRLRIEKESAVAAMNQAQTDLAETRKALETLRSLSEDAINIETRNQSLTQRVEELTADFEMTQAENQRLRERMEHSQFMDGALAVGLGVLIALLVPRLWPQRKRNSGWS</sequence>
<protein>
    <submittedName>
        <fullName evidence="4">SH3 domain protein</fullName>
    </submittedName>
</protein>
<keyword evidence="3" id="KW-1133">Transmembrane helix</keyword>
<dbReference type="InterPro" id="IPR016476">
    <property type="entry name" value="SH3_dom_pro"/>
</dbReference>
<comment type="caution">
    <text evidence="4">The sequence shown here is derived from an EMBL/GenBank/DDBJ whole genome shotgun (WGS) entry which is preliminary data.</text>
</comment>
<keyword evidence="2" id="KW-0175">Coiled coil</keyword>
<name>F3L002_9GAMM</name>
<keyword evidence="5" id="KW-1185">Reference proteome</keyword>
<accession>F3L002</accession>
<proteinExistence type="predicted"/>
<evidence type="ECO:0000256" key="1">
    <source>
        <dbReference type="ARBA" id="ARBA00022729"/>
    </source>
</evidence>
<feature type="coiled-coil region" evidence="2">
    <location>
        <begin position="37"/>
        <end position="130"/>
    </location>
</feature>
<evidence type="ECO:0000313" key="4">
    <source>
        <dbReference type="EMBL" id="EGG30368.1"/>
    </source>
</evidence>
<organism evidence="4 5">
    <name type="scientific">Aequoribacter fuscus</name>
    <dbReference type="NCBI Taxonomy" id="2518989"/>
    <lineage>
        <taxon>Bacteria</taxon>
        <taxon>Pseudomonadati</taxon>
        <taxon>Pseudomonadota</taxon>
        <taxon>Gammaproteobacteria</taxon>
        <taxon>Cellvibrionales</taxon>
        <taxon>Halieaceae</taxon>
        <taxon>Aequoribacter</taxon>
    </lineage>
</organism>
<evidence type="ECO:0000256" key="3">
    <source>
        <dbReference type="SAM" id="Phobius"/>
    </source>
</evidence>
<dbReference type="EMBL" id="AEIG01000016">
    <property type="protein sequence ID" value="EGG30368.1"/>
    <property type="molecule type" value="Genomic_DNA"/>
</dbReference>
<dbReference type="eggNOG" id="COG4991">
    <property type="taxonomic scope" value="Bacteria"/>
</dbReference>
<dbReference type="NCBIfam" id="TIGR04211">
    <property type="entry name" value="SH3_and_anchor"/>
    <property type="match status" value="1"/>
</dbReference>
<gene>
    <name evidence="4" type="ORF">IMCC3088_614</name>
</gene>
<evidence type="ECO:0000256" key="2">
    <source>
        <dbReference type="SAM" id="Coils"/>
    </source>
</evidence>
<dbReference type="AlphaFoldDB" id="F3L002"/>
<dbReference type="Proteomes" id="UP000005615">
    <property type="component" value="Unassembled WGS sequence"/>
</dbReference>
<keyword evidence="3" id="KW-0472">Membrane</keyword>
<reference evidence="4 5" key="1">
    <citation type="journal article" date="2011" name="J. Bacteriol.">
        <title>Genome sequence of strain IMCC3088, a proteorhodopsin-containing marine bacterium belonging to the OM60/NOR5 clade.</title>
        <authorList>
            <person name="Jang Y."/>
            <person name="Oh H.M."/>
            <person name="Kang I."/>
            <person name="Lee K."/>
            <person name="Yang S.J."/>
            <person name="Cho J.C."/>
        </authorList>
    </citation>
    <scope>NUCLEOTIDE SEQUENCE [LARGE SCALE GENOMIC DNA]</scope>
    <source>
        <strain evidence="4 5">IMCC3088</strain>
    </source>
</reference>